<organism evidence="2 3">
    <name type="scientific">Christensenella hongkongensis</name>
    <dbReference type="NCBI Taxonomy" id="270498"/>
    <lineage>
        <taxon>Bacteria</taxon>
        <taxon>Bacillati</taxon>
        <taxon>Bacillota</taxon>
        <taxon>Clostridia</taxon>
        <taxon>Christensenellales</taxon>
        <taxon>Christensenellaceae</taxon>
        <taxon>Christensenella</taxon>
    </lineage>
</organism>
<dbReference type="Pfam" id="PF16774">
    <property type="entry name" value="Dit_N"/>
    <property type="match status" value="1"/>
</dbReference>
<feature type="domain" description="Distal tail protein N-terminal" evidence="1">
    <location>
        <begin position="1"/>
        <end position="97"/>
    </location>
</feature>
<comment type="caution">
    <text evidence="2">The sequence shown here is derived from an EMBL/GenBank/DDBJ whole genome shotgun (WGS) entry which is preliminary data.</text>
</comment>
<evidence type="ECO:0000259" key="1">
    <source>
        <dbReference type="Pfam" id="PF16774"/>
    </source>
</evidence>
<accession>A0A0M2NI26</accession>
<reference evidence="2 3" key="1">
    <citation type="submission" date="2015-04" db="EMBL/GenBank/DDBJ databases">
        <title>Draft genome sequence of bacteremic isolate Catabacter hongkongensis type strain HKU16T.</title>
        <authorList>
            <person name="Lau S.K."/>
            <person name="Teng J.L."/>
            <person name="Huang Y."/>
            <person name="Curreem S.O."/>
            <person name="Tsui S.K."/>
            <person name="Woo P.C."/>
        </authorList>
    </citation>
    <scope>NUCLEOTIDE SEQUENCE [LARGE SCALE GENOMIC DNA]</scope>
    <source>
        <strain evidence="2 3">HKU16</strain>
    </source>
</reference>
<dbReference type="PATRIC" id="fig|270498.16.peg.2392"/>
<protein>
    <recommendedName>
        <fullName evidence="1">Distal tail protein N-terminal domain-containing protein</fullName>
    </recommendedName>
</protein>
<dbReference type="InterPro" id="IPR031899">
    <property type="entry name" value="Dit_N"/>
</dbReference>
<keyword evidence="3" id="KW-1185">Reference proteome</keyword>
<sequence>MWEPSGWGFEDDINYEGADGFFVETFREQVQVEKSATLVFKPNDAYRNYREFADWIFAAKALTLAYNPYGEWYFVDVDITRMEKAELTLYRTLEIPVVYKPKSPIYTPYDLNLVIEGEGDTNSKRYPYRYPYRYSDSSLAGVLEFTVPAQMPCAFNLTIPGEIQAPILTAKRMDTGELLGRVDLSSASADKEESLFFSNVPGNSGAKLLTQAGEVDLTAQIGLSMGIPAFFRLPPNVPIQFALAATSLVGVNAAVRIFRYYRTV</sequence>
<dbReference type="EMBL" id="LAYJ01000063">
    <property type="protein sequence ID" value="KKI51823.1"/>
    <property type="molecule type" value="Genomic_DNA"/>
</dbReference>
<dbReference type="Proteomes" id="UP000034076">
    <property type="component" value="Unassembled WGS sequence"/>
</dbReference>
<evidence type="ECO:0000313" key="2">
    <source>
        <dbReference type="EMBL" id="KKI51823.1"/>
    </source>
</evidence>
<name>A0A0M2NI26_9FIRM</name>
<proteinExistence type="predicted"/>
<dbReference type="AlphaFoldDB" id="A0A0M2NI26"/>
<gene>
    <name evidence="2" type="ORF">CHK_0708</name>
</gene>
<dbReference type="STRING" id="270498.CHK_0708"/>
<evidence type="ECO:0000313" key="3">
    <source>
        <dbReference type="Proteomes" id="UP000034076"/>
    </source>
</evidence>